<dbReference type="RefSeq" id="WP_052565006.1">
    <property type="nucleotide sequence ID" value="NZ_BAFN01000001.1"/>
</dbReference>
<dbReference type="Gene3D" id="2.60.40.790">
    <property type="match status" value="1"/>
</dbReference>
<protein>
    <submittedName>
        <fullName evidence="5">Molecular chaperone</fullName>
    </submittedName>
</protein>
<dbReference type="PROSITE" id="PS51203">
    <property type="entry name" value="CS"/>
    <property type="match status" value="1"/>
</dbReference>
<dbReference type="PANTHER" id="PTHR11527">
    <property type="entry name" value="HEAT-SHOCK PROTEIN 20 FAMILY MEMBER"/>
    <property type="match status" value="1"/>
</dbReference>
<accession>A0ABQ0K2Q5</accession>
<dbReference type="InterPro" id="IPR002068">
    <property type="entry name" value="A-crystallin/Hsp20_dom"/>
</dbReference>
<dbReference type="InterPro" id="IPR007052">
    <property type="entry name" value="CS_dom"/>
</dbReference>
<evidence type="ECO:0000256" key="2">
    <source>
        <dbReference type="RuleBase" id="RU003616"/>
    </source>
</evidence>
<sequence>MSEHYNNINYKADAKENKLEKLFAEFFAFNKNIPTNSSTPWQPPTDVYETPNEVVVKMSLPGTKSEDIRVSFSDEVLTISGFITDTAPHEKICFYQVEIRYGYFERSIFIPKPIDMDNIQATYKDGLLQVILPKAQQQSSQKFSIKINFHQ</sequence>
<proteinExistence type="inferred from homology"/>
<dbReference type="CDD" id="cd06464">
    <property type="entry name" value="ACD_sHsps-like"/>
    <property type="match status" value="1"/>
</dbReference>
<name>A0ABQ0K2Q5_9BACT</name>
<feature type="domain" description="SHSP" evidence="3">
    <location>
        <begin position="36"/>
        <end position="150"/>
    </location>
</feature>
<dbReference type="InterPro" id="IPR031107">
    <property type="entry name" value="Small_HSP"/>
</dbReference>
<keyword evidence="6" id="KW-1185">Reference proteome</keyword>
<evidence type="ECO:0000256" key="1">
    <source>
        <dbReference type="PROSITE-ProRule" id="PRU00285"/>
    </source>
</evidence>
<dbReference type="SUPFAM" id="SSF49764">
    <property type="entry name" value="HSP20-like chaperones"/>
    <property type="match status" value="1"/>
</dbReference>
<dbReference type="PROSITE" id="PS01031">
    <property type="entry name" value="SHSP"/>
    <property type="match status" value="1"/>
</dbReference>
<organism evidence="5 6">
    <name type="scientific">Candidatus Brocadia sinica JPN1</name>
    <dbReference type="NCBI Taxonomy" id="1197129"/>
    <lineage>
        <taxon>Bacteria</taxon>
        <taxon>Pseudomonadati</taxon>
        <taxon>Planctomycetota</taxon>
        <taxon>Candidatus Brocadiia</taxon>
        <taxon>Candidatus Brocadiales</taxon>
        <taxon>Candidatus Brocadiaceae</taxon>
        <taxon>Candidatus Brocadia</taxon>
    </lineage>
</organism>
<comment type="caution">
    <text evidence="5">The sequence shown here is derived from an EMBL/GenBank/DDBJ whole genome shotgun (WGS) entry which is preliminary data.</text>
</comment>
<evidence type="ECO:0000313" key="5">
    <source>
        <dbReference type="EMBL" id="GAN35054.1"/>
    </source>
</evidence>
<dbReference type="Proteomes" id="UP000032309">
    <property type="component" value="Unassembled WGS sequence"/>
</dbReference>
<feature type="domain" description="CS" evidence="4">
    <location>
        <begin position="40"/>
        <end position="147"/>
    </location>
</feature>
<evidence type="ECO:0000259" key="4">
    <source>
        <dbReference type="PROSITE" id="PS51203"/>
    </source>
</evidence>
<dbReference type="EMBL" id="BAFN01000001">
    <property type="protein sequence ID" value="GAN35054.1"/>
    <property type="molecule type" value="Genomic_DNA"/>
</dbReference>
<gene>
    <name evidence="5" type="ORF">BROSI_A3600</name>
</gene>
<evidence type="ECO:0000259" key="3">
    <source>
        <dbReference type="PROSITE" id="PS01031"/>
    </source>
</evidence>
<dbReference type="Pfam" id="PF00011">
    <property type="entry name" value="HSP20"/>
    <property type="match status" value="1"/>
</dbReference>
<reference evidence="6" key="1">
    <citation type="journal article" date="2015" name="Genome Announc.">
        <title>Draft Genome Sequence of an Anaerobic Ammonium-Oxidizing Bacterium, "Candidatus Brocadia sinica".</title>
        <authorList>
            <person name="Oshiki M."/>
            <person name="Shinyako-Hata K."/>
            <person name="Satoh H."/>
            <person name="Okabe S."/>
        </authorList>
    </citation>
    <scope>NUCLEOTIDE SEQUENCE [LARGE SCALE GENOMIC DNA]</scope>
    <source>
        <strain evidence="6">JPN1</strain>
    </source>
</reference>
<comment type="similarity">
    <text evidence="1 2">Belongs to the small heat shock protein (HSP20) family.</text>
</comment>
<dbReference type="InterPro" id="IPR008978">
    <property type="entry name" value="HSP20-like_chaperone"/>
</dbReference>
<evidence type="ECO:0000313" key="6">
    <source>
        <dbReference type="Proteomes" id="UP000032309"/>
    </source>
</evidence>